<sequence length="222" mass="22507">MTFSILAQDSGTGAIGGAAATGSLCVGGWVLRGRLGAGMSASQGAAPSTFWGEDVLDAMRVGFDAAQAVARVTGADGGSAWRQLSALGTDGQGAAFTGTSNTPQMGSRVFPGGVAAGNMLDNLGVVDALAETMMAATGSFATRLLASLRAAEAAGSDSRGLLSAALLILHPDFPPLTLRIDHHPDDPIGALEALHERATTGDYGDWTRQVPVASDPTRILDR</sequence>
<dbReference type="Proteomes" id="UP000244069">
    <property type="component" value="Unassembled WGS sequence"/>
</dbReference>
<reference evidence="1 2" key="1">
    <citation type="submission" date="2018-04" db="EMBL/GenBank/DDBJ databases">
        <title>Genomic Encyclopedia of Archaeal and Bacterial Type Strains, Phase II (KMG-II): from individual species to whole genera.</title>
        <authorList>
            <person name="Goeker M."/>
        </authorList>
    </citation>
    <scope>NUCLEOTIDE SEQUENCE [LARGE SCALE GENOMIC DNA]</scope>
    <source>
        <strain evidence="1 2">DSM 29329</strain>
    </source>
</reference>
<dbReference type="Gene3D" id="3.60.20.10">
    <property type="entry name" value="Glutamine Phosphoribosylpyrophosphate, subunit 1, domain 1"/>
    <property type="match status" value="1"/>
</dbReference>
<dbReference type="Pfam" id="PF06267">
    <property type="entry name" value="DUF1028"/>
    <property type="match status" value="1"/>
</dbReference>
<dbReference type="GO" id="GO:0016787">
    <property type="term" value="F:hydrolase activity"/>
    <property type="evidence" value="ECO:0007669"/>
    <property type="project" value="UniProtKB-KW"/>
</dbReference>
<dbReference type="SUPFAM" id="SSF56235">
    <property type="entry name" value="N-terminal nucleophile aminohydrolases (Ntn hydrolases)"/>
    <property type="match status" value="1"/>
</dbReference>
<accession>A0A2T6B7I7</accession>
<dbReference type="InterPro" id="IPR029055">
    <property type="entry name" value="Ntn_hydrolases_N"/>
</dbReference>
<dbReference type="PANTHER" id="PTHR39328:SF1">
    <property type="entry name" value="BLL2871 PROTEIN"/>
    <property type="match status" value="1"/>
</dbReference>
<dbReference type="InterPro" id="IPR010430">
    <property type="entry name" value="DUF1028"/>
</dbReference>
<proteinExistence type="predicted"/>
<protein>
    <submittedName>
        <fullName evidence="1">Putative Ntn-hydrolase superfamily protein</fullName>
    </submittedName>
</protein>
<name>A0A2T6B7I7_9RHOB</name>
<dbReference type="EMBL" id="QBKN01000002">
    <property type="protein sequence ID" value="PTX51992.1"/>
    <property type="molecule type" value="Genomic_DNA"/>
</dbReference>
<evidence type="ECO:0000313" key="2">
    <source>
        <dbReference type="Proteomes" id="UP000244069"/>
    </source>
</evidence>
<dbReference type="RefSeq" id="WP_107974470.1">
    <property type="nucleotide sequence ID" value="NZ_BMEZ01000002.1"/>
</dbReference>
<evidence type="ECO:0000313" key="1">
    <source>
        <dbReference type="EMBL" id="PTX51992.1"/>
    </source>
</evidence>
<dbReference type="OrthoDB" id="9790012at2"/>
<organism evidence="1 2">
    <name type="scientific">Allosediminivita pacifica</name>
    <dbReference type="NCBI Taxonomy" id="1267769"/>
    <lineage>
        <taxon>Bacteria</taxon>
        <taxon>Pseudomonadati</taxon>
        <taxon>Pseudomonadota</taxon>
        <taxon>Alphaproteobacteria</taxon>
        <taxon>Rhodobacterales</taxon>
        <taxon>Paracoccaceae</taxon>
        <taxon>Allosediminivita</taxon>
    </lineage>
</organism>
<gene>
    <name evidence="1" type="ORF">C8N44_10236</name>
</gene>
<dbReference type="PANTHER" id="PTHR39328">
    <property type="entry name" value="BLL2871 PROTEIN"/>
    <property type="match status" value="1"/>
</dbReference>
<comment type="caution">
    <text evidence="1">The sequence shown here is derived from an EMBL/GenBank/DDBJ whole genome shotgun (WGS) entry which is preliminary data.</text>
</comment>
<dbReference type="AlphaFoldDB" id="A0A2T6B7I7"/>
<keyword evidence="1" id="KW-0378">Hydrolase</keyword>
<keyword evidence="2" id="KW-1185">Reference proteome</keyword>